<accession>A0A2T2P9M4</accession>
<reference evidence="1 2" key="1">
    <citation type="journal article" date="2018" name="Front. Microbiol.">
        <title>Genome-Wide Analysis of Corynespora cassiicola Leaf Fall Disease Putative Effectors.</title>
        <authorList>
            <person name="Lopez D."/>
            <person name="Ribeiro S."/>
            <person name="Label P."/>
            <person name="Fumanal B."/>
            <person name="Venisse J.S."/>
            <person name="Kohler A."/>
            <person name="de Oliveira R.R."/>
            <person name="Labutti K."/>
            <person name="Lipzen A."/>
            <person name="Lail K."/>
            <person name="Bauer D."/>
            <person name="Ohm R.A."/>
            <person name="Barry K.W."/>
            <person name="Spatafora J."/>
            <person name="Grigoriev I.V."/>
            <person name="Martin F.M."/>
            <person name="Pujade-Renaud V."/>
        </authorList>
    </citation>
    <scope>NUCLEOTIDE SEQUENCE [LARGE SCALE GENOMIC DNA]</scope>
    <source>
        <strain evidence="1 2">Philippines</strain>
    </source>
</reference>
<dbReference type="EMBL" id="KZ678128">
    <property type="protein sequence ID" value="PSN74350.1"/>
    <property type="molecule type" value="Genomic_DNA"/>
</dbReference>
<evidence type="ECO:0000313" key="1">
    <source>
        <dbReference type="EMBL" id="PSN74350.1"/>
    </source>
</evidence>
<dbReference type="OrthoDB" id="5405126at2759"/>
<proteinExistence type="predicted"/>
<keyword evidence="2" id="KW-1185">Reference proteome</keyword>
<name>A0A2T2P9M4_CORCC</name>
<protein>
    <submittedName>
        <fullName evidence="1">Uncharacterized protein</fullName>
    </submittedName>
</protein>
<evidence type="ECO:0000313" key="2">
    <source>
        <dbReference type="Proteomes" id="UP000240883"/>
    </source>
</evidence>
<gene>
    <name evidence="1" type="ORF">BS50DRAFT_567195</name>
</gene>
<dbReference type="Proteomes" id="UP000240883">
    <property type="component" value="Unassembled WGS sequence"/>
</dbReference>
<organism evidence="1 2">
    <name type="scientific">Corynespora cassiicola Philippines</name>
    <dbReference type="NCBI Taxonomy" id="1448308"/>
    <lineage>
        <taxon>Eukaryota</taxon>
        <taxon>Fungi</taxon>
        <taxon>Dikarya</taxon>
        <taxon>Ascomycota</taxon>
        <taxon>Pezizomycotina</taxon>
        <taxon>Dothideomycetes</taxon>
        <taxon>Pleosporomycetidae</taxon>
        <taxon>Pleosporales</taxon>
        <taxon>Corynesporascaceae</taxon>
        <taxon>Corynespora</taxon>
    </lineage>
</organism>
<dbReference type="STRING" id="1448308.A0A2T2P9M4"/>
<sequence>MNPIRRSCQSALRSSSNLSLLGNGSRRAFSRTSAYRRGALPSFLEPSSPELSVLLQDLNSKVLLPQHLTRDQQKLVFKKDNRAKLEAEPIEITLGDVTLPLQHLDRNKDIPARWKQLREIIAQSETDQDWENVLRMVEGFENAGIHLKDAWREMVVRKLNHAGRQHLVLKALQRASTSGLRLRKEGLVWTVLSGVHDKAALSDWNLEETRKALSLAEQIVELMDDKEHLGKFAAKADLRSNPAVIALPLELSSALIKAGAPRAPLEKKVKKYASRLMAALEQNDLAEVLRIQELSAIAQKTHYKTANAQASALTTIANSMARAVPLWNGLKTGRAVLGGDMPNASLAQSVENQTYEALTTGTQALGRLRTRDGKEIASEDGYVGFLQEALDQCELLHSASQKA</sequence>
<dbReference type="AlphaFoldDB" id="A0A2T2P9M4"/>